<reference evidence="6 7" key="1">
    <citation type="submission" date="2024-09" db="EMBL/GenBank/DDBJ databases">
        <authorList>
            <person name="Sun Q."/>
            <person name="Mori K."/>
        </authorList>
    </citation>
    <scope>NUCLEOTIDE SEQUENCE [LARGE SCALE GENOMIC DNA]</scope>
    <source>
        <strain evidence="6 7">CICC 11035S</strain>
    </source>
</reference>
<dbReference type="RefSeq" id="WP_267223431.1">
    <property type="nucleotide sequence ID" value="NZ_JAPCWC010000023.1"/>
</dbReference>
<dbReference type="NCBIfam" id="TIGR00413">
    <property type="entry name" value="rlpA"/>
    <property type="match status" value="1"/>
</dbReference>
<proteinExistence type="inferred from homology"/>
<keyword evidence="2 3" id="KW-0961">Cell wall biogenesis/degradation</keyword>
<evidence type="ECO:0000259" key="5">
    <source>
        <dbReference type="Pfam" id="PF03330"/>
    </source>
</evidence>
<dbReference type="SUPFAM" id="SSF50685">
    <property type="entry name" value="Barwin-like endoglucanases"/>
    <property type="match status" value="1"/>
</dbReference>
<evidence type="ECO:0000256" key="3">
    <source>
        <dbReference type="HAMAP-Rule" id="MF_02071"/>
    </source>
</evidence>
<comment type="function">
    <text evidence="3">Lytic transglycosylase with a strong preference for naked glycan strands that lack stem peptides.</text>
</comment>
<keyword evidence="3" id="KW-0732">Signal</keyword>
<sequence precursor="true">MTGKQNQPPKALAKRIGFALATAALIAAPASSAIAEGRLVSLPGAEPVAAIKAPTAMVAPAALAPVQTALPAAAPLNPLADAAEPDEQAFETIGSGMASFYGRELAGNRTASGERFDPTRLTAAHRTLPLGSQVRVTNPANGQSVIVTVNDRGPFHSNRLIDLSKAAADKIGISRAGSGKVEIAVRDDD</sequence>
<dbReference type="InterPro" id="IPR036908">
    <property type="entry name" value="RlpA-like_sf"/>
</dbReference>
<dbReference type="InterPro" id="IPR034718">
    <property type="entry name" value="RlpA"/>
</dbReference>
<comment type="similarity">
    <text evidence="3 4">Belongs to the RlpA family.</text>
</comment>
<keyword evidence="7" id="KW-1185">Reference proteome</keyword>
<dbReference type="HAMAP" id="MF_02071">
    <property type="entry name" value="RlpA"/>
    <property type="match status" value="1"/>
</dbReference>
<dbReference type="EC" id="4.2.2.-" evidence="3"/>
<feature type="domain" description="RlpA-like protein double-psi beta-barrel" evidence="5">
    <location>
        <begin position="95"/>
        <end position="182"/>
    </location>
</feature>
<dbReference type="PANTHER" id="PTHR34183:SF8">
    <property type="entry name" value="ENDOLYTIC PEPTIDOGLYCAN TRANSGLYCOSYLASE RLPA-RELATED"/>
    <property type="match status" value="1"/>
</dbReference>
<dbReference type="Gene3D" id="2.40.40.10">
    <property type="entry name" value="RlpA-like domain"/>
    <property type="match status" value="1"/>
</dbReference>
<evidence type="ECO:0000313" key="6">
    <source>
        <dbReference type="EMBL" id="MFC0686806.1"/>
    </source>
</evidence>
<accession>A0ABV6SCW2</accession>
<comment type="caution">
    <text evidence="6">The sequence shown here is derived from an EMBL/GenBank/DDBJ whole genome shotgun (WGS) entry which is preliminary data.</text>
</comment>
<dbReference type="Proteomes" id="UP001589858">
    <property type="component" value="Unassembled WGS sequence"/>
</dbReference>
<evidence type="ECO:0000256" key="2">
    <source>
        <dbReference type="ARBA" id="ARBA00023316"/>
    </source>
</evidence>
<name>A0ABV6SCW2_9SPHN</name>
<dbReference type="InterPro" id="IPR009009">
    <property type="entry name" value="RlpA-like_DPBB"/>
</dbReference>
<dbReference type="EMBL" id="JBHLTM010000076">
    <property type="protein sequence ID" value="MFC0686806.1"/>
    <property type="molecule type" value="Genomic_DNA"/>
</dbReference>
<dbReference type="Pfam" id="PF03330">
    <property type="entry name" value="DPBB_1"/>
    <property type="match status" value="1"/>
</dbReference>
<evidence type="ECO:0000256" key="1">
    <source>
        <dbReference type="ARBA" id="ARBA00023239"/>
    </source>
</evidence>
<protein>
    <recommendedName>
        <fullName evidence="3">Endolytic peptidoglycan transglycosylase RlpA</fullName>
        <ecNumber evidence="3">4.2.2.-</ecNumber>
    </recommendedName>
</protein>
<dbReference type="PANTHER" id="PTHR34183">
    <property type="entry name" value="ENDOLYTIC PEPTIDOGLYCAN TRANSGLYCOSYLASE RLPA"/>
    <property type="match status" value="1"/>
</dbReference>
<feature type="chain" id="PRO_5044940942" description="Endolytic peptidoglycan transglycosylase RlpA" evidence="3">
    <location>
        <begin position="36"/>
        <end position="189"/>
    </location>
</feature>
<dbReference type="InterPro" id="IPR012997">
    <property type="entry name" value="RplA"/>
</dbReference>
<gene>
    <name evidence="3" type="primary">rlpA</name>
    <name evidence="6" type="ORF">ACFFF8_19670</name>
</gene>
<feature type="signal peptide" evidence="3">
    <location>
        <begin position="1"/>
        <end position="35"/>
    </location>
</feature>
<keyword evidence="1 3" id="KW-0456">Lyase</keyword>
<organism evidence="6 7">
    <name type="scientific">Novosphingobium clariflavum</name>
    <dbReference type="NCBI Taxonomy" id="2029884"/>
    <lineage>
        <taxon>Bacteria</taxon>
        <taxon>Pseudomonadati</taxon>
        <taxon>Pseudomonadota</taxon>
        <taxon>Alphaproteobacteria</taxon>
        <taxon>Sphingomonadales</taxon>
        <taxon>Sphingomonadaceae</taxon>
        <taxon>Novosphingobium</taxon>
    </lineage>
</organism>
<evidence type="ECO:0000256" key="4">
    <source>
        <dbReference type="RuleBase" id="RU003495"/>
    </source>
</evidence>
<evidence type="ECO:0000313" key="7">
    <source>
        <dbReference type="Proteomes" id="UP001589858"/>
    </source>
</evidence>
<dbReference type="CDD" id="cd22268">
    <property type="entry name" value="DPBB_RlpA-like"/>
    <property type="match status" value="1"/>
</dbReference>